<feature type="transmembrane region" description="Helical" evidence="9">
    <location>
        <begin position="1463"/>
        <end position="1481"/>
    </location>
</feature>
<dbReference type="Proteomes" id="UP000018050">
    <property type="component" value="Unassembled WGS sequence"/>
</dbReference>
<sequence length="1596" mass="170687">MPPVAVCELLVGGMTCAACTGAVQGSLIKCPGVFQVQVDLLRETARVAYNSEMITPAELCQAVENLGFQSQVLQIFVASNANPSDESSEETTARTAEPTTPNDERRETLKRQLSKGPQADACQEEKAELRLPQCQEPAKQAQDFSELWAMSKATLRLAIADRQGLSAESACSTLRTIKGVLGCAVTSFRGVEAHCAKQLMLTYKPQVVGARELLLMLVAQGFSPFILSEDPLEKQARMPTAARYSLSFDLQTADVLEETMTAVMHPCGMRLSTLLLLLLATPVQFYGGRSFHRAALKGLRHRQFSMEFLVSLGSNLAFFYSALSCMQSAATSVWCRPLLSAVDVAAAAAASAGAHGPASHKTSQFYELFERAEPQVFLDTCVMLICVVLLGKLLQLRAKERILEQLHSLHRLQARTVHLVLRSPDAAVARCLQQSSPQSSCAKREEEGGRSTSCNNNSNKNKNTNKNNSNNNRNNNHCSGPSGLLELATLFAADSSDDVLSPPPPPLRWWQKVAAACGMQAGRYLNAYNPLTQPASCSLGDEGDETADGRKPSSCCSKRADLLQRKKIAEASKAEDAARKTADEVIISAELLQAGDVVRVPPQEVLPADGILLAPQVLHVDERLVSGEGRGICKLAGQRVIGGSRNASHADAFIQVQVVGDASVLQTLLRLVQTGQQQQQPLQKAAEKFAAYFIPIVLCITATAAIVWAVRVFATADTLPLSPLQQIRQRLLELELREGLSGSQVQQQLQQQLQQQQHFESHGNFLTAAGPLRSAPTSSPVEAPPVSSHAAAAAAAACRLSNWVLTWDSLLFALRFGVAVCCAACPCAIGLAAPAAVAAATAAAAARGVFFKTGKALEAAANVNCLVVDKTGTLTTGDLRAAACVLHIKHLEQLLLPAMERSTNALKAFVPHCKTNSDTCGSASSASGATNDIKRAVCCRSSSSTSTPRSSNTRTSESLPSPSDSISGSVASESIISLEVAAPPSADTVAAGEDRFSPPPCCRRQPQGSSGSLERNCGAPLAFCRLDALWEAPEENSSSSCCSSTSSSSTIPCSSSTSCSSNGSAHANLERESSPKCSTWHNNSSNSSSSAGVYEAEDLRGESVASAATGCFLWALSSLEQGSSHSVGEALVQAYDRWRRLHQQRAVVNASESREGLGVWAATAAVRCLPPPQSCEQPQLLSRGIEGYIQTRDNLRLRLRVSATSPEDEKRNNNDDTSPQKEKLGAEETLQLQEWTTWHELHCGPVVHLHAYVAADGESCGVSLGTGWVWLGSVALQDEIKEETKLAVQYLRKCLGFSIFMCTGDNPRTASRVGAALNIPEECVVSQQTPEDKVRFLRSLAKTDTPQIATSPTVTSGNSSSTTALLRREREEPPVCCMVGDGLNDSPALAEAALGVAFGVGNALPLAAAAVAVGGRSWTELVDLFRIARQTRNIIWWNLLWACVFNLVSVPLAAGVAYPTVSLHPAAAAAAMACSCLLVLLNAQRLTRFKETTAEDMARELAKAATTETETEKEREEHAEKSPQSATSLQLQDEEETCPPFAHAFGEDLLSLSSADTLAAASCCQQETAQSHCIRPLDLPLRKPDGTFFEFSDFEN</sequence>
<feature type="region of interest" description="Disordered" evidence="8">
    <location>
        <begin position="986"/>
        <end position="1014"/>
    </location>
</feature>
<dbReference type="InterPro" id="IPR036163">
    <property type="entry name" value="HMA_dom_sf"/>
</dbReference>
<dbReference type="InterPro" id="IPR036412">
    <property type="entry name" value="HAD-like_sf"/>
</dbReference>
<feature type="compositionally biased region" description="Low complexity" evidence="8">
    <location>
        <begin position="1037"/>
        <end position="1059"/>
    </location>
</feature>
<feature type="compositionally biased region" description="Polar residues" evidence="8">
    <location>
        <begin position="1522"/>
        <end position="1531"/>
    </location>
</feature>
<dbReference type="GeneID" id="25268120"/>
<dbReference type="Gene3D" id="1.20.1110.10">
    <property type="entry name" value="Calcium-transporting ATPase, transmembrane domain"/>
    <property type="match status" value="1"/>
</dbReference>
<feature type="compositionally biased region" description="Polar residues" evidence="8">
    <location>
        <begin position="1348"/>
        <end position="1364"/>
    </location>
</feature>
<dbReference type="InterPro" id="IPR018303">
    <property type="entry name" value="ATPase_P-typ_P_site"/>
</dbReference>
<protein>
    <submittedName>
        <fullName evidence="11">Copper-transporting ATPase 1, putative</fullName>
    </submittedName>
</protein>
<feature type="domain" description="HMA" evidence="10">
    <location>
        <begin position="5"/>
        <end position="71"/>
    </location>
</feature>
<name>U6GFW6_EIMAC</name>
<dbReference type="Pfam" id="PF00702">
    <property type="entry name" value="Hydrolase"/>
    <property type="match status" value="1"/>
</dbReference>
<feature type="region of interest" description="Disordered" evidence="8">
    <location>
        <begin position="1036"/>
        <end position="1059"/>
    </location>
</feature>
<dbReference type="Pfam" id="PF00122">
    <property type="entry name" value="E1-E2_ATPase"/>
    <property type="match status" value="1"/>
</dbReference>
<evidence type="ECO:0000313" key="12">
    <source>
        <dbReference type="Proteomes" id="UP000018050"/>
    </source>
</evidence>
<keyword evidence="6 9" id="KW-1133">Transmembrane helix</keyword>
<feature type="compositionally biased region" description="Basic and acidic residues" evidence="8">
    <location>
        <begin position="1207"/>
        <end position="1223"/>
    </location>
</feature>
<dbReference type="GO" id="GO:0016020">
    <property type="term" value="C:membrane"/>
    <property type="evidence" value="ECO:0007669"/>
    <property type="project" value="UniProtKB-SubCell"/>
</dbReference>
<feature type="region of interest" description="Disordered" evidence="8">
    <location>
        <begin position="439"/>
        <end position="479"/>
    </location>
</feature>
<dbReference type="InterPro" id="IPR023214">
    <property type="entry name" value="HAD_sf"/>
</dbReference>
<dbReference type="InterPro" id="IPR006121">
    <property type="entry name" value="HMA_dom"/>
</dbReference>
<dbReference type="Gene3D" id="2.70.150.10">
    <property type="entry name" value="Calcium-transporting ATPase, cytoplasmic transduction domain A"/>
    <property type="match status" value="1"/>
</dbReference>
<evidence type="ECO:0000256" key="2">
    <source>
        <dbReference type="ARBA" id="ARBA00006024"/>
    </source>
</evidence>
<dbReference type="PANTHER" id="PTHR43520">
    <property type="entry name" value="ATP7, ISOFORM B"/>
    <property type="match status" value="1"/>
</dbReference>
<evidence type="ECO:0000256" key="7">
    <source>
        <dbReference type="ARBA" id="ARBA00023136"/>
    </source>
</evidence>
<feature type="region of interest" description="Disordered" evidence="8">
    <location>
        <begin position="1348"/>
        <end position="1367"/>
    </location>
</feature>
<organism evidence="11 12">
    <name type="scientific">Eimeria acervulina</name>
    <name type="common">Coccidian parasite</name>
    <dbReference type="NCBI Taxonomy" id="5801"/>
    <lineage>
        <taxon>Eukaryota</taxon>
        <taxon>Sar</taxon>
        <taxon>Alveolata</taxon>
        <taxon>Apicomplexa</taxon>
        <taxon>Conoidasida</taxon>
        <taxon>Coccidia</taxon>
        <taxon>Eucoccidiorida</taxon>
        <taxon>Eimeriorina</taxon>
        <taxon>Eimeriidae</taxon>
        <taxon>Eimeria</taxon>
    </lineage>
</organism>
<feature type="region of interest" description="Disordered" evidence="8">
    <location>
        <begin position="941"/>
        <end position="968"/>
    </location>
</feature>
<dbReference type="PROSITE" id="PS50846">
    <property type="entry name" value="HMA_2"/>
    <property type="match status" value="1"/>
</dbReference>
<dbReference type="PRINTS" id="PR00942">
    <property type="entry name" value="CUATPASEI"/>
</dbReference>
<evidence type="ECO:0000256" key="6">
    <source>
        <dbReference type="ARBA" id="ARBA00022989"/>
    </source>
</evidence>
<evidence type="ECO:0000313" key="11">
    <source>
        <dbReference type="EMBL" id="CDI77479.1"/>
    </source>
</evidence>
<keyword evidence="5" id="KW-1278">Translocase</keyword>
<comment type="subcellular location">
    <subcellularLocation>
        <location evidence="1">Membrane</location>
    </subcellularLocation>
</comment>
<dbReference type="VEuPathDB" id="ToxoDB:EAH_00000500"/>
<feature type="compositionally biased region" description="Basic and acidic residues" evidence="8">
    <location>
        <begin position="1510"/>
        <end position="1521"/>
    </location>
</feature>
<keyword evidence="4" id="KW-0479">Metal-binding</keyword>
<accession>U6GFW6</accession>
<evidence type="ECO:0000256" key="5">
    <source>
        <dbReference type="ARBA" id="ARBA00022967"/>
    </source>
</evidence>
<dbReference type="PANTHER" id="PTHR43520:SF8">
    <property type="entry name" value="P-TYPE CU(+) TRANSPORTER"/>
    <property type="match status" value="1"/>
</dbReference>
<feature type="transmembrane region" description="Helical" evidence="9">
    <location>
        <begin position="1392"/>
        <end position="1413"/>
    </location>
</feature>
<keyword evidence="7 9" id="KW-0472">Membrane</keyword>
<dbReference type="Gene3D" id="3.30.70.100">
    <property type="match status" value="1"/>
</dbReference>
<evidence type="ECO:0000256" key="1">
    <source>
        <dbReference type="ARBA" id="ARBA00004370"/>
    </source>
</evidence>
<dbReference type="PROSITE" id="PS01047">
    <property type="entry name" value="HMA_1"/>
    <property type="match status" value="1"/>
</dbReference>
<dbReference type="GO" id="GO:0005507">
    <property type="term" value="F:copper ion binding"/>
    <property type="evidence" value="ECO:0007669"/>
    <property type="project" value="TreeGrafter"/>
</dbReference>
<dbReference type="GO" id="GO:0043682">
    <property type="term" value="F:P-type divalent copper transporter activity"/>
    <property type="evidence" value="ECO:0007669"/>
    <property type="project" value="TreeGrafter"/>
</dbReference>
<dbReference type="FunFam" id="3.30.70.100:FF:000001">
    <property type="entry name" value="ATPase copper transporting beta"/>
    <property type="match status" value="1"/>
</dbReference>
<dbReference type="InterPro" id="IPR059000">
    <property type="entry name" value="ATPase_P-type_domA"/>
</dbReference>
<proteinExistence type="inferred from homology"/>
<reference evidence="11" key="1">
    <citation type="submission" date="2013-10" db="EMBL/GenBank/DDBJ databases">
        <title>Genomic analysis of the causative agents of coccidiosis in chickens.</title>
        <authorList>
            <person name="Reid A.J."/>
            <person name="Blake D."/>
            <person name="Billington K."/>
            <person name="Browne H."/>
            <person name="Dunn M."/>
            <person name="Hung S."/>
            <person name="Kawahara F."/>
            <person name="Miranda-Saavedra D."/>
            <person name="Mourier T."/>
            <person name="Nagra H."/>
            <person name="Otto T.D."/>
            <person name="Rawlings N."/>
            <person name="Sanchez A."/>
            <person name="Sanders M."/>
            <person name="Subramaniam C."/>
            <person name="Tay Y."/>
            <person name="Dear P."/>
            <person name="Doerig C."/>
            <person name="Gruber A."/>
            <person name="Parkinson J."/>
            <person name="Shirley M."/>
            <person name="Wan K.L."/>
            <person name="Berriman M."/>
            <person name="Tomley F."/>
            <person name="Pain A."/>
        </authorList>
    </citation>
    <scope>NUCLEOTIDE SEQUENCE</scope>
    <source>
        <strain evidence="11">Houghton</strain>
    </source>
</reference>
<feature type="region of interest" description="Disordered" evidence="8">
    <location>
        <begin position="1501"/>
        <end position="1533"/>
    </location>
</feature>
<dbReference type="GO" id="GO:0055070">
    <property type="term" value="P:copper ion homeostasis"/>
    <property type="evidence" value="ECO:0007669"/>
    <property type="project" value="TreeGrafter"/>
</dbReference>
<feature type="transmembrane region" description="Helical" evidence="9">
    <location>
        <begin position="689"/>
        <end position="710"/>
    </location>
</feature>
<dbReference type="EMBL" id="HG670679">
    <property type="protein sequence ID" value="CDI77479.1"/>
    <property type="molecule type" value="Genomic_DNA"/>
</dbReference>
<feature type="transmembrane region" description="Helical" evidence="9">
    <location>
        <begin position="1434"/>
        <end position="1457"/>
    </location>
</feature>
<dbReference type="OMA" id="DTCVMLI"/>
<dbReference type="PROSITE" id="PS00154">
    <property type="entry name" value="ATPASE_E1_E2"/>
    <property type="match status" value="1"/>
</dbReference>
<evidence type="ECO:0000256" key="9">
    <source>
        <dbReference type="SAM" id="Phobius"/>
    </source>
</evidence>
<feature type="region of interest" description="Disordered" evidence="8">
    <location>
        <begin position="1202"/>
        <end position="1223"/>
    </location>
</feature>
<dbReference type="RefSeq" id="XP_013252148.1">
    <property type="nucleotide sequence ID" value="XM_013396694.1"/>
</dbReference>
<feature type="compositionally biased region" description="Low complexity" evidence="8">
    <location>
        <begin position="450"/>
        <end position="476"/>
    </location>
</feature>
<dbReference type="InterPro" id="IPR017969">
    <property type="entry name" value="Heavy-metal-associated_CS"/>
</dbReference>
<dbReference type="OrthoDB" id="347742at2759"/>
<comment type="similarity">
    <text evidence="2">Belongs to the cation transport ATPase (P-type) (TC 3.A.3) family. Type IB subfamily.</text>
</comment>
<dbReference type="SUPFAM" id="SSF56784">
    <property type="entry name" value="HAD-like"/>
    <property type="match status" value="1"/>
</dbReference>
<feature type="region of interest" description="Disordered" evidence="8">
    <location>
        <begin position="81"/>
        <end position="126"/>
    </location>
</feature>
<dbReference type="Gene3D" id="3.40.50.1000">
    <property type="entry name" value="HAD superfamily/HAD-like"/>
    <property type="match status" value="2"/>
</dbReference>
<evidence type="ECO:0000256" key="4">
    <source>
        <dbReference type="ARBA" id="ARBA00022723"/>
    </source>
</evidence>
<evidence type="ECO:0000256" key="3">
    <source>
        <dbReference type="ARBA" id="ARBA00022692"/>
    </source>
</evidence>
<dbReference type="SUPFAM" id="SSF55008">
    <property type="entry name" value="HMA, heavy metal-associated domain"/>
    <property type="match status" value="1"/>
</dbReference>
<dbReference type="SUPFAM" id="SSF81653">
    <property type="entry name" value="Calcium ATPase, transduction domain A"/>
    <property type="match status" value="1"/>
</dbReference>
<keyword evidence="3 9" id="KW-0812">Transmembrane</keyword>
<dbReference type="InterPro" id="IPR008250">
    <property type="entry name" value="ATPase_P-typ_transduc_dom_A_sf"/>
</dbReference>
<reference evidence="11" key="2">
    <citation type="submission" date="2013-10" db="EMBL/GenBank/DDBJ databases">
        <authorList>
            <person name="Aslett M."/>
        </authorList>
    </citation>
    <scope>NUCLEOTIDE SEQUENCE</scope>
    <source>
        <strain evidence="11">Houghton</strain>
    </source>
</reference>
<keyword evidence="12" id="KW-1185">Reference proteome</keyword>
<gene>
    <name evidence="11" type="ORF">EAH_00000500</name>
</gene>
<evidence type="ECO:0000256" key="8">
    <source>
        <dbReference type="SAM" id="MobiDB-lite"/>
    </source>
</evidence>
<dbReference type="CDD" id="cd00371">
    <property type="entry name" value="HMA"/>
    <property type="match status" value="1"/>
</dbReference>
<evidence type="ECO:0000259" key="10">
    <source>
        <dbReference type="PROSITE" id="PS50846"/>
    </source>
</evidence>
<dbReference type="PRINTS" id="PR00119">
    <property type="entry name" value="CATATPASE"/>
</dbReference>
<dbReference type="Pfam" id="PF00403">
    <property type="entry name" value="HMA"/>
    <property type="match status" value="1"/>
</dbReference>